<evidence type="ECO:0000259" key="2">
    <source>
        <dbReference type="PROSITE" id="PS50017"/>
    </source>
</evidence>
<feature type="compositionally biased region" description="Acidic residues" evidence="1">
    <location>
        <begin position="747"/>
        <end position="757"/>
    </location>
</feature>
<dbReference type="InterPro" id="IPR000488">
    <property type="entry name" value="Death_dom"/>
</dbReference>
<dbReference type="Pfam" id="PF00531">
    <property type="entry name" value="Death"/>
    <property type="match status" value="1"/>
</dbReference>
<dbReference type="PANTHER" id="PTHR13265">
    <property type="entry name" value="THO COMPLEX SUBUNIT 1"/>
    <property type="match status" value="1"/>
</dbReference>
<organism evidence="3">
    <name type="scientific">Heliothis virescens</name>
    <name type="common">Tobacco budworm moth</name>
    <dbReference type="NCBI Taxonomy" id="7102"/>
    <lineage>
        <taxon>Eukaryota</taxon>
        <taxon>Metazoa</taxon>
        <taxon>Ecdysozoa</taxon>
        <taxon>Arthropoda</taxon>
        <taxon>Hexapoda</taxon>
        <taxon>Insecta</taxon>
        <taxon>Pterygota</taxon>
        <taxon>Neoptera</taxon>
        <taxon>Endopterygota</taxon>
        <taxon>Lepidoptera</taxon>
        <taxon>Glossata</taxon>
        <taxon>Ditrysia</taxon>
        <taxon>Noctuoidea</taxon>
        <taxon>Noctuidae</taxon>
        <taxon>Heliothinae</taxon>
        <taxon>Heliothis</taxon>
    </lineage>
</organism>
<dbReference type="CDD" id="cd01670">
    <property type="entry name" value="Death"/>
    <property type="match status" value="1"/>
</dbReference>
<feature type="region of interest" description="Disordered" evidence="1">
    <location>
        <begin position="725"/>
        <end position="790"/>
    </location>
</feature>
<dbReference type="InterPro" id="IPR011029">
    <property type="entry name" value="DEATH-like_dom_sf"/>
</dbReference>
<dbReference type="GO" id="GO:0007165">
    <property type="term" value="P:signal transduction"/>
    <property type="evidence" value="ECO:0007669"/>
    <property type="project" value="InterPro"/>
</dbReference>
<gene>
    <name evidence="3" type="ORF">B5V51_8911</name>
</gene>
<proteinExistence type="predicted"/>
<dbReference type="AlphaFoldDB" id="A0A2A4JXE8"/>
<dbReference type="PROSITE" id="PS50017">
    <property type="entry name" value="DEATH_DOMAIN"/>
    <property type="match status" value="1"/>
</dbReference>
<evidence type="ECO:0000313" key="3">
    <source>
        <dbReference type="EMBL" id="PCG76691.1"/>
    </source>
</evidence>
<name>A0A2A4JXE8_HELVI</name>
<feature type="region of interest" description="Disordered" evidence="1">
    <location>
        <begin position="393"/>
        <end position="413"/>
    </location>
</feature>
<dbReference type="EMBL" id="NWSH01000397">
    <property type="protein sequence ID" value="PCG76691.1"/>
    <property type="molecule type" value="Genomic_DNA"/>
</dbReference>
<dbReference type="SMART" id="SM00005">
    <property type="entry name" value="DEATH"/>
    <property type="match status" value="1"/>
</dbReference>
<accession>A0A2A4JXE8</accession>
<dbReference type="STRING" id="7102.A0A2A4JXE8"/>
<feature type="compositionally biased region" description="Basic and acidic residues" evidence="1">
    <location>
        <begin position="734"/>
        <end position="746"/>
    </location>
</feature>
<protein>
    <recommendedName>
        <fullName evidence="2">Death domain-containing protein</fullName>
    </recommendedName>
</protein>
<dbReference type="Gene3D" id="1.10.533.10">
    <property type="entry name" value="Death Domain, Fas"/>
    <property type="match status" value="1"/>
</dbReference>
<sequence>MSDKLGFEDLRNKYKDVLSKAFATNNIDLLDSFTKNTNETDRKAAMDQAFRDKLLELLIEEPDTLENFVSFCIESCRRQMVTPTMPVVLLGDIFDALTLNKCEKMFSYVENGVNTWKEELFFVACKNNLLRMCNDLLRRLSRSQNTVFCGRILLFLAKFFPFSERSGLNIVSEFNLENVTEFGGDSSSTLKDSLDEEMVVDNNEKTKLNIDYNLYCRFWSLQDFFRNPNNCYNKLQWKTFVAHSGSVLSAFSSYKLETVELQKSKLNLLKPVKTVATDVEMKDSETNEPHYFAKFLTNQKLLELQLSDSNFRRCVLVQFLILFQYLTSTVKFKMEIQELKSDQVDWVKETTALVYKLLGETPPHGKQFAECVQHILKREEHWNSWKNDGCPEFQKPKPPVQVDSTDEVKKSRKRRRPVGDIIKEYEAQSKSYMGNNELTKLWNLCPDNLAACRTKERDFMPSLESYMVGGTSSSAGWGWRALRLLARRSPHFFVHTNNPIGRLPDYLTAMVERVTREVAANAAATANGESSKNHNDKAVKPLKSDQVDWVKETTALVYKLLGETPPHGKQFAECVQHILKREEHWNSWKNDGCPEFQKPKPPVQVDSTDEVKKSRKRRRPVGDIIKEYEAQSKSYMGNNELTKLWNLCPDNLAACRTKERDFMPSLESYMVGGTSSSAGWGWRALRLLARRSPHFFVHTNNPIGRLPDYLTAMVERVTREVAANAAATANGESSKNHNDKAVKPENAEEEITEEQMEADLIKEGDANDIEQVPDSTHAGEEDFDKTSRSRVTMISPSQLEALSSKLTDWKKLAAKLGYKPDEIQFFETENATDAARAKNMLQLWFDDDEDASVENLLYIMEGLKMADACEVLKGAK</sequence>
<comment type="caution">
    <text evidence="3">The sequence shown here is derived from an EMBL/GenBank/DDBJ whole genome shotgun (WGS) entry which is preliminary data.</text>
</comment>
<evidence type="ECO:0000256" key="1">
    <source>
        <dbReference type="SAM" id="MobiDB-lite"/>
    </source>
</evidence>
<dbReference type="InterPro" id="IPR021861">
    <property type="entry name" value="THO_THOC1"/>
</dbReference>
<dbReference type="GO" id="GO:0006406">
    <property type="term" value="P:mRNA export from nucleus"/>
    <property type="evidence" value="ECO:0007669"/>
    <property type="project" value="TreeGrafter"/>
</dbReference>
<feature type="compositionally biased region" description="Basic and acidic residues" evidence="1">
    <location>
        <begin position="777"/>
        <end position="787"/>
    </location>
</feature>
<dbReference type="SUPFAM" id="SSF47986">
    <property type="entry name" value="DEATH domain"/>
    <property type="match status" value="1"/>
</dbReference>
<dbReference type="PANTHER" id="PTHR13265:SF0">
    <property type="entry name" value="HPR1"/>
    <property type="match status" value="1"/>
</dbReference>
<dbReference type="Pfam" id="PF11957">
    <property type="entry name" value="efThoc1"/>
    <property type="match status" value="1"/>
</dbReference>
<reference evidence="3" key="1">
    <citation type="submission" date="2017-09" db="EMBL/GenBank/DDBJ databases">
        <title>Contemporary evolution of a Lepidopteran species, Heliothis virescens, in response to modern agricultural practices.</title>
        <authorList>
            <person name="Fritz M.L."/>
            <person name="Deyonke A.M."/>
            <person name="Papanicolaou A."/>
            <person name="Micinski S."/>
            <person name="Westbrook J."/>
            <person name="Gould F."/>
        </authorList>
    </citation>
    <scope>NUCLEOTIDE SEQUENCE [LARGE SCALE GENOMIC DNA]</scope>
    <source>
        <strain evidence="3">HvINT-</strain>
        <tissue evidence="3">Whole body</tissue>
    </source>
</reference>
<dbReference type="GO" id="GO:0000445">
    <property type="term" value="C:THO complex part of transcription export complex"/>
    <property type="evidence" value="ECO:0007669"/>
    <property type="project" value="TreeGrafter"/>
</dbReference>
<feature type="region of interest" description="Disordered" evidence="1">
    <location>
        <begin position="594"/>
        <end position="617"/>
    </location>
</feature>
<feature type="domain" description="Death" evidence="2">
    <location>
        <begin position="808"/>
        <end position="876"/>
    </location>
</feature>